<dbReference type="InterPro" id="IPR012340">
    <property type="entry name" value="NA-bd_OB-fold"/>
</dbReference>
<keyword evidence="5" id="KW-0227">DNA damage</keyword>
<feature type="domain" description="Bacteriophage T4 Gp32 single-stranded DNA-binding" evidence="12">
    <location>
        <begin position="45"/>
        <end position="242"/>
    </location>
</feature>
<dbReference type="GO" id="GO:0006281">
    <property type="term" value="P:DNA repair"/>
    <property type="evidence" value="ECO:0007669"/>
    <property type="project" value="UniProtKB-UniRule"/>
</dbReference>
<dbReference type="Proteomes" id="UP000225271">
    <property type="component" value="Segment"/>
</dbReference>
<keyword evidence="10" id="KW-0233">DNA recombination</keyword>
<dbReference type="GO" id="GO:0006260">
    <property type="term" value="P:DNA replication"/>
    <property type="evidence" value="ECO:0007669"/>
    <property type="project" value="UniProtKB-KW"/>
</dbReference>
<name>A0A1D7SLX9_9CAUD</name>
<dbReference type="SUPFAM" id="SSF50249">
    <property type="entry name" value="Nucleic acid-binding proteins"/>
    <property type="match status" value="1"/>
</dbReference>
<reference evidence="16 17" key="1">
    <citation type="journal article" date="2016" name="Environ. Microbiol.">
        <title>Genomic diversification of marine cyanophages into stable ecotypes.</title>
        <authorList>
            <person name="Marston M.F."/>
            <person name="Martiny J.B."/>
        </authorList>
    </citation>
    <scope>NUCLEOTIDE SEQUENCE [LARGE SCALE GENOMIC DNA]</scope>
    <source>
        <strain evidence="13">Sn_18_0910</strain>
        <strain evidence="14">Sn_23_0910</strain>
        <strain evidence="15">W1_23_0910</strain>
    </source>
</reference>
<keyword evidence="9 10" id="KW-0234">DNA repair</keyword>
<organism evidence="14 16">
    <name type="scientific">Cyanophage S-RIM14</name>
    <dbReference type="NCBI Taxonomy" id="1278423"/>
    <lineage>
        <taxon>Viruses</taxon>
        <taxon>Duplodnaviria</taxon>
        <taxon>Heunggongvirae</taxon>
        <taxon>Uroviricota</taxon>
        <taxon>Caudoviricetes</taxon>
        <taxon>Pantevenvirales</taxon>
        <taxon>Kyanoviridae</taxon>
        <taxon>Ahtivirus</taxon>
        <taxon>Ahtivirus sagseatwo</taxon>
    </lineage>
</organism>
<keyword evidence="7 10" id="KW-1194">Viral DNA replication</keyword>
<evidence type="ECO:0000256" key="2">
    <source>
        <dbReference type="ARBA" id="ARBA00022491"/>
    </source>
</evidence>
<dbReference type="InterPro" id="IPR044947">
    <property type="entry name" value="Phage_T4_Gp32_ssDNA-bd_sf"/>
</dbReference>
<dbReference type="EMBL" id="KX349306">
    <property type="protein sequence ID" value="AOO14849.1"/>
    <property type="molecule type" value="Genomic_DNA"/>
</dbReference>
<evidence type="ECO:0000256" key="8">
    <source>
        <dbReference type="ARBA" id="ARBA00023125"/>
    </source>
</evidence>
<comment type="subunit">
    <text evidence="10">Homodimer in the absence of DNA, monomer when binding DNA. Interacts with the DNA helicase assembly protein; a ternary complex between the helicase assembly protein, the single-stranded DNA-binding protein and ssDNA is an obligatory intermediate in the helicase loading mechanism. Part of the replicase complex that includes the DNA polymerase, the polymerase clamp, the clamp loader complex, the single-stranded DNA binding protein, the primase, the replicative helicase and the helicase assembly factor. Interacts (via C-terminus) with the viral SF1 dDA helicase. Interacts with the viral SF2 UvsW repair helicase.</text>
</comment>
<sequence>MSFASLKKSSGNNFAKLTAEIEKINQPQGSGADDRLWKPELDKAGNSYAVIRFLPAPDGEDMPFAKVWSHAFKGPGGWYIENSLTTVGKKDPVGELNRELWNSGVESDKEIARKQKRKLSYYANIYVVSDPSRPQNEGRVFLYKFGKKIFDKIVEAMQPQFADETPVDPFDLWKGADFKLKIRQVEGYWNYDKSEFSDPSTLGDLSDDDLEKVWKQEFALADFTAPNAFKTYEELQQRLASVLSTSPARPRFDAETEENEQQSFGGSPAQRFGSSTPAETQAPNWAEEVSTFREKATAVAPSTTDTDDTLSYFARLAEED</sequence>
<evidence type="ECO:0000256" key="3">
    <source>
        <dbReference type="ARBA" id="ARBA00022705"/>
    </source>
</evidence>
<dbReference type="InterPro" id="IPR012339">
    <property type="entry name" value="Phage_T4_Gp32_ssDNA-bd"/>
</dbReference>
<proteinExistence type="inferred from homology"/>
<keyword evidence="4" id="KW-0479">Metal-binding</keyword>
<protein>
    <recommendedName>
        <fullName evidence="1 10">Single-stranded DNA-binding protein</fullName>
        <shortName evidence="10">SSB protein</shortName>
    </recommendedName>
    <alternativeName>
        <fullName evidence="10">Helix-destabilizing protein</fullName>
    </alternativeName>
</protein>
<keyword evidence="3" id="KW-0235">DNA replication</keyword>
<gene>
    <name evidence="13" type="ORF">Sn180910_003</name>
    <name evidence="14" type="ORF">Sn230910_003</name>
    <name evidence="15" type="ORF">W1230910_003</name>
</gene>
<evidence type="ECO:0000256" key="4">
    <source>
        <dbReference type="ARBA" id="ARBA00022723"/>
    </source>
</evidence>
<dbReference type="HAMAP" id="MF_04152">
    <property type="entry name" value="SSB_T4"/>
    <property type="match status" value="1"/>
</dbReference>
<keyword evidence="8 10" id="KW-0238">DNA-binding</keyword>
<dbReference type="InterPro" id="IPR046395">
    <property type="entry name" value="SSB_T4"/>
</dbReference>
<accession>A0A1D7SLX9</accession>
<dbReference type="GO" id="GO:0003697">
    <property type="term" value="F:single-stranded DNA binding"/>
    <property type="evidence" value="ECO:0007669"/>
    <property type="project" value="UniProtKB-UniRule"/>
</dbReference>
<evidence type="ECO:0000256" key="10">
    <source>
        <dbReference type="HAMAP-Rule" id="MF_04152"/>
    </source>
</evidence>
<evidence type="ECO:0000313" key="16">
    <source>
        <dbReference type="Proteomes" id="UP000223288"/>
    </source>
</evidence>
<keyword evidence="2 10" id="KW-0678">Repressor</keyword>
<evidence type="ECO:0000313" key="17">
    <source>
        <dbReference type="Proteomes" id="UP000223576"/>
    </source>
</evidence>
<dbReference type="Pfam" id="PF08804">
    <property type="entry name" value="gp32"/>
    <property type="match status" value="1"/>
</dbReference>
<evidence type="ECO:0000256" key="9">
    <source>
        <dbReference type="ARBA" id="ARBA00023204"/>
    </source>
</evidence>
<feature type="compositionally biased region" description="Polar residues" evidence="11">
    <location>
        <begin position="272"/>
        <end position="283"/>
    </location>
</feature>
<evidence type="ECO:0000256" key="6">
    <source>
        <dbReference type="ARBA" id="ARBA00022833"/>
    </source>
</evidence>
<dbReference type="Gene3D" id="3.90.198.10">
    <property type="entry name" value="Replication Fork Single-Stranded Dna Binding Protein"/>
    <property type="match status" value="1"/>
</dbReference>
<evidence type="ECO:0000256" key="7">
    <source>
        <dbReference type="ARBA" id="ARBA00023109"/>
    </source>
</evidence>
<evidence type="ECO:0000313" key="13">
    <source>
        <dbReference type="EMBL" id="AOO14417.1"/>
    </source>
</evidence>
<evidence type="ECO:0000313" key="15">
    <source>
        <dbReference type="EMBL" id="AOO14849.1"/>
    </source>
</evidence>
<evidence type="ECO:0000259" key="12">
    <source>
        <dbReference type="Pfam" id="PF08804"/>
    </source>
</evidence>
<evidence type="ECO:0000313" key="14">
    <source>
        <dbReference type="EMBL" id="AOO14633.1"/>
    </source>
</evidence>
<dbReference type="EMBL" id="KX349304">
    <property type="protein sequence ID" value="AOO14417.1"/>
    <property type="molecule type" value="Genomic_DNA"/>
</dbReference>
<dbReference type="Proteomes" id="UP000223576">
    <property type="component" value="Segment"/>
</dbReference>
<evidence type="ECO:0000256" key="5">
    <source>
        <dbReference type="ARBA" id="ARBA00022763"/>
    </source>
</evidence>
<dbReference type="Proteomes" id="UP000223288">
    <property type="component" value="Segment"/>
</dbReference>
<dbReference type="GO" id="GO:0006310">
    <property type="term" value="P:DNA recombination"/>
    <property type="evidence" value="ECO:0007669"/>
    <property type="project" value="UniProtKB-UniRule"/>
</dbReference>
<keyword evidence="6" id="KW-0862">Zinc</keyword>
<dbReference type="GO" id="GO:0046872">
    <property type="term" value="F:metal ion binding"/>
    <property type="evidence" value="ECO:0007669"/>
    <property type="project" value="UniProtKB-KW"/>
</dbReference>
<evidence type="ECO:0000256" key="1">
    <source>
        <dbReference type="ARBA" id="ARBA00018590"/>
    </source>
</evidence>
<evidence type="ECO:0000256" key="11">
    <source>
        <dbReference type="SAM" id="MobiDB-lite"/>
    </source>
</evidence>
<dbReference type="GO" id="GO:0039686">
    <property type="term" value="P:bidirectional double-stranded viral DNA replication"/>
    <property type="evidence" value="ECO:0007669"/>
    <property type="project" value="UniProtKB-UniRule"/>
</dbReference>
<dbReference type="EMBL" id="KX349305">
    <property type="protein sequence ID" value="AOO14633.1"/>
    <property type="molecule type" value="Genomic_DNA"/>
</dbReference>
<feature type="region of interest" description="Disordered" evidence="11">
    <location>
        <begin position="246"/>
        <end position="309"/>
    </location>
</feature>
<comment type="similarity">
    <text evidence="10">Belongs to the Tequatrovirus single-stranded DNA-binding protein family.</text>
</comment>
<comment type="domain">
    <text evidence="10">The acidic C-terminus is involved in modulating the ssDNA binding properties. The N-terminus LAST motif is involved in the cooperative binding of the protein to single-stranded nucleic acids.</text>
</comment>
<comment type="function">
    <text evidence="10">Single-stranded DNA-binding protein that participates in viral DNA replication, recombination, and repair. Coats the lagging-strand ssDNA as the replication fork advances. Stimulates the activities of viral DNA polymerase and the replicative helicase, probably via its interaction with the helicase assembly factor. Together with the replicative helicase and the helicase assembly factor, promotes pairing of two homologous DNA molecules containing complementary single-stranded regions and mediates homologous DNA strand exchange. Promotes also the formation of joint molecules. mRNA specific autogenous translational repressor.</text>
</comment>
<comment type="caution">
    <text evidence="10">Lacks conserved residue(s) required for the propagation of feature annotation.</text>
</comment>